<organism evidence="4 5">
    <name type="scientific">Puccinia sorghi</name>
    <dbReference type="NCBI Taxonomy" id="27349"/>
    <lineage>
        <taxon>Eukaryota</taxon>
        <taxon>Fungi</taxon>
        <taxon>Dikarya</taxon>
        <taxon>Basidiomycota</taxon>
        <taxon>Pucciniomycotina</taxon>
        <taxon>Pucciniomycetes</taxon>
        <taxon>Pucciniales</taxon>
        <taxon>Pucciniaceae</taxon>
        <taxon>Puccinia</taxon>
    </lineage>
</organism>
<keyword evidence="5" id="KW-1185">Reference proteome</keyword>
<feature type="domain" description="DDE Tnp4" evidence="3">
    <location>
        <begin position="40"/>
        <end position="127"/>
    </location>
</feature>
<name>A0A0L6U624_9BASI</name>
<dbReference type="EMBL" id="LAVV01015338">
    <property type="protein sequence ID" value="KNZ43969.1"/>
    <property type="molecule type" value="Genomic_DNA"/>
</dbReference>
<evidence type="ECO:0000313" key="4">
    <source>
        <dbReference type="EMBL" id="KNZ43969.1"/>
    </source>
</evidence>
<feature type="non-terminal residue" evidence="4">
    <location>
        <position position="1"/>
    </location>
</feature>
<dbReference type="OrthoDB" id="5540949at2759"/>
<evidence type="ECO:0000256" key="2">
    <source>
        <dbReference type="ARBA" id="ARBA00022723"/>
    </source>
</evidence>
<dbReference type="GO" id="GO:0046872">
    <property type="term" value="F:metal ion binding"/>
    <property type="evidence" value="ECO:0007669"/>
    <property type="project" value="UniProtKB-KW"/>
</dbReference>
<evidence type="ECO:0000259" key="3">
    <source>
        <dbReference type="Pfam" id="PF13359"/>
    </source>
</evidence>
<dbReference type="AlphaFoldDB" id="A0A0L6U624"/>
<comment type="cofactor">
    <cofactor evidence="1">
        <name>a divalent metal cation</name>
        <dbReference type="ChEBI" id="CHEBI:60240"/>
    </cofactor>
</comment>
<gene>
    <name evidence="4" type="ORF">VP01_9661g1</name>
</gene>
<dbReference type="Pfam" id="PF13359">
    <property type="entry name" value="DDE_Tnp_4"/>
    <property type="match status" value="1"/>
</dbReference>
<accession>A0A0L6U624</accession>
<evidence type="ECO:0000256" key="1">
    <source>
        <dbReference type="ARBA" id="ARBA00001968"/>
    </source>
</evidence>
<proteinExistence type="predicted"/>
<comment type="caution">
    <text evidence="4">The sequence shown here is derived from an EMBL/GenBank/DDBJ whole genome shotgun (WGS) entry which is preliminary data.</text>
</comment>
<dbReference type="VEuPathDB" id="FungiDB:VP01_9661g1"/>
<dbReference type="InterPro" id="IPR027806">
    <property type="entry name" value="HARBI1_dom"/>
</dbReference>
<dbReference type="Proteomes" id="UP000037035">
    <property type="component" value="Unassembled WGS sequence"/>
</dbReference>
<protein>
    <recommendedName>
        <fullName evidence="3">DDE Tnp4 domain-containing protein</fullName>
    </recommendedName>
</protein>
<reference evidence="4 5" key="1">
    <citation type="submission" date="2015-08" db="EMBL/GenBank/DDBJ databases">
        <title>Next Generation Sequencing and Analysis of the Genome of Puccinia sorghi L Schw, the Causal Agent of Maize Common Rust.</title>
        <authorList>
            <person name="Rochi L."/>
            <person name="Burguener G."/>
            <person name="Darino M."/>
            <person name="Turjanski A."/>
            <person name="Kreff E."/>
            <person name="Dieguez M.J."/>
            <person name="Sacco F."/>
        </authorList>
    </citation>
    <scope>NUCLEOTIDE SEQUENCE [LARGE SCALE GENOMIC DNA]</scope>
    <source>
        <strain evidence="4 5">RO10H11247</strain>
    </source>
</reference>
<evidence type="ECO:0000313" key="5">
    <source>
        <dbReference type="Proteomes" id="UP000037035"/>
    </source>
</evidence>
<sequence length="134" mass="15014">LVKFLPQPSLEAGFRFQENHPGGLNSLLVFLNLLVGGFGPRTSQKSGQDYYNRKGSYGIATLLICDKNKKIQYVYTGWPGCAHDQKLKNNCSLTLSPHAFFSQGQYFLVDSAFSATIHIVPAFKRTRDKQKSCH</sequence>
<keyword evidence="2" id="KW-0479">Metal-binding</keyword>